<organism evidence="2">
    <name type="scientific">viral metagenome</name>
    <dbReference type="NCBI Taxonomy" id="1070528"/>
    <lineage>
        <taxon>unclassified sequences</taxon>
        <taxon>metagenomes</taxon>
        <taxon>organismal metagenomes</taxon>
    </lineage>
</organism>
<dbReference type="AlphaFoldDB" id="A0A6C0L133"/>
<accession>A0A6C0L133</accession>
<proteinExistence type="predicted"/>
<protein>
    <submittedName>
        <fullName evidence="2">Uncharacterized protein</fullName>
    </submittedName>
</protein>
<evidence type="ECO:0000256" key="1">
    <source>
        <dbReference type="SAM" id="Phobius"/>
    </source>
</evidence>
<sequence>MTDWNKIKITSELERRYNTINENRTYVIINGYNIPLSGNGIELEWWNSSMSHQELKELIPENTRYYENLETIHQMTGGILEYVFQNHSVNNMIYEEVSDWLLQRGSEPVYEKSSEQIEIRNRLIDSIPKDMTEEKLSLGKFFGLTNQEENEEYNECIDRLMMTEHDDNTYLQKILEIQDLSKLGDPSNRRVLHYVEEKIIKFILVDPAKIGECFDIIYVTDKICKDGMSENGIDLLKYFMNIDQNRETTDDEYKQNMEVVSERLLQYIPDIIKKIIDISEYYEKKECNGEVHKNTLLLKDMYQNILKNNSAYSFPDLGIQKFFEGFQENIVTKVILLIFIAFLISQILGLFKINYNINK</sequence>
<reference evidence="2" key="1">
    <citation type="journal article" date="2020" name="Nature">
        <title>Giant virus diversity and host interactions through global metagenomics.</title>
        <authorList>
            <person name="Schulz F."/>
            <person name="Roux S."/>
            <person name="Paez-Espino D."/>
            <person name="Jungbluth S."/>
            <person name="Walsh D.A."/>
            <person name="Denef V.J."/>
            <person name="McMahon K.D."/>
            <person name="Konstantinidis K.T."/>
            <person name="Eloe-Fadrosh E.A."/>
            <person name="Kyrpides N.C."/>
            <person name="Woyke T."/>
        </authorList>
    </citation>
    <scope>NUCLEOTIDE SEQUENCE</scope>
    <source>
        <strain evidence="2">GVMAG-S-ERX555907-94</strain>
    </source>
</reference>
<keyword evidence="1" id="KW-0472">Membrane</keyword>
<dbReference type="EMBL" id="MN741026">
    <property type="protein sequence ID" value="QHU23201.1"/>
    <property type="molecule type" value="Genomic_DNA"/>
</dbReference>
<keyword evidence="1" id="KW-1133">Transmembrane helix</keyword>
<keyword evidence="1" id="KW-0812">Transmembrane</keyword>
<evidence type="ECO:0000313" key="2">
    <source>
        <dbReference type="EMBL" id="QHU23201.1"/>
    </source>
</evidence>
<name>A0A6C0L133_9ZZZZ</name>
<feature type="transmembrane region" description="Helical" evidence="1">
    <location>
        <begin position="330"/>
        <end position="351"/>
    </location>
</feature>